<gene>
    <name evidence="2" type="ORF">TPSB3V08_LOCUS5354</name>
</gene>
<dbReference type="AlphaFoldDB" id="A0A7R9D189"/>
<evidence type="ECO:0000313" key="2">
    <source>
        <dbReference type="EMBL" id="CAD7406263.1"/>
    </source>
</evidence>
<reference evidence="2" key="1">
    <citation type="submission" date="2020-11" db="EMBL/GenBank/DDBJ databases">
        <authorList>
            <person name="Tran Van P."/>
        </authorList>
    </citation>
    <scope>NUCLEOTIDE SEQUENCE</scope>
</reference>
<name>A0A7R9D189_TIMPO</name>
<accession>A0A7R9D189</accession>
<dbReference type="PANTHER" id="PTHR33936:SF24">
    <property type="entry name" value="C2H2-TYPE DOMAIN-CONTAINING PROTEIN"/>
    <property type="match status" value="1"/>
</dbReference>
<sequence>METVGNPDVKNPERRKSGSAVVAGRGGSERCPREFNDLASHPSLITCSAQFCAIIYKLHSSGETLSLSNKEDKQTLQTPSDANTPTDAEVVALFQTLPGFEQCNEIDAREWFESDGNDPGYQHLNNDEIVIEGNDNGSNVIESDDDEDIDAEEAAGPSHSDAYEAFQTAMNWLERLRQPEGTATQLVLLKRLRDMAAKKHTSKFNKWKTEVEIETKSSYVKNFGAYQCRGDKSKSFFKSLFRCHRQGTYVDKVGEQRKHKFKSQGSNKIGSGCSSFIEMIHDGQNINVTYYKTHCGHSSTLERATLYFAFVAYCWVVNHHLGNASLLH</sequence>
<dbReference type="PANTHER" id="PTHR33936">
    <property type="entry name" value="PROTEIN CBG17840"/>
    <property type="match status" value="1"/>
</dbReference>
<protein>
    <submittedName>
        <fullName evidence="2">Uncharacterized protein</fullName>
    </submittedName>
</protein>
<feature type="region of interest" description="Disordered" evidence="1">
    <location>
        <begin position="1"/>
        <end position="28"/>
    </location>
</feature>
<evidence type="ECO:0000256" key="1">
    <source>
        <dbReference type="SAM" id="MobiDB-lite"/>
    </source>
</evidence>
<proteinExistence type="predicted"/>
<dbReference type="InterPro" id="IPR052797">
    <property type="entry name" value="RegFact_GeneExpr_CellDeath"/>
</dbReference>
<dbReference type="EMBL" id="OD002831">
    <property type="protein sequence ID" value="CAD7406263.1"/>
    <property type="molecule type" value="Genomic_DNA"/>
</dbReference>
<organism evidence="2">
    <name type="scientific">Timema poppense</name>
    <name type="common">Walking stick</name>
    <dbReference type="NCBI Taxonomy" id="170557"/>
    <lineage>
        <taxon>Eukaryota</taxon>
        <taxon>Metazoa</taxon>
        <taxon>Ecdysozoa</taxon>
        <taxon>Arthropoda</taxon>
        <taxon>Hexapoda</taxon>
        <taxon>Insecta</taxon>
        <taxon>Pterygota</taxon>
        <taxon>Neoptera</taxon>
        <taxon>Polyneoptera</taxon>
        <taxon>Phasmatodea</taxon>
        <taxon>Timematodea</taxon>
        <taxon>Timematoidea</taxon>
        <taxon>Timematidae</taxon>
        <taxon>Timema</taxon>
    </lineage>
</organism>